<keyword evidence="4" id="KW-1185">Reference proteome</keyword>
<dbReference type="InterPro" id="IPR008974">
    <property type="entry name" value="TRAF-like"/>
</dbReference>
<gene>
    <name evidence="3" type="ORF">V6N11_079754</name>
</gene>
<protein>
    <submittedName>
        <fullName evidence="3">Uncharacterized protein</fullName>
    </submittedName>
</protein>
<dbReference type="InterPro" id="IPR050804">
    <property type="entry name" value="MCC"/>
</dbReference>
<dbReference type="EMBL" id="JBBPBN010000020">
    <property type="protein sequence ID" value="KAK9017274.1"/>
    <property type="molecule type" value="Genomic_DNA"/>
</dbReference>
<sequence>MVMGNLKSQQDEETKGLELSVFDQIWERSFANPGSSFTLSSLAGISDNGRPLSIYPKGNNVNHLSIYLDVAESATLPSGWTRLAQYGFAVIDRIPLRKAIELEEPTEEDMKTFFSALESKLLSSKIIVSQEAVKEALAKLDEAMNITPLKAVEDKNYLSEKESIKLTITHSLDSNVVRYKEVESEVKQVDQKFASFHEQVEEAEKERENMLAEQKGMFRSLKKMQMEIEALETKWSEYEAKAKAAGKEAKTVEAEWGIIKDFISSIKGKI</sequence>
<dbReference type="PANTHER" id="PTHR46236:SF35">
    <property type="entry name" value="MATH DOMAIN-CONTAINING PROTEIN"/>
    <property type="match status" value="1"/>
</dbReference>
<proteinExistence type="predicted"/>
<evidence type="ECO:0000256" key="2">
    <source>
        <dbReference type="SAM" id="Coils"/>
    </source>
</evidence>
<accession>A0ABR2RX16</accession>
<dbReference type="Proteomes" id="UP001396334">
    <property type="component" value="Unassembled WGS sequence"/>
</dbReference>
<dbReference type="PANTHER" id="PTHR46236">
    <property type="entry name" value="TRAF-LIKE SUPERFAMILY PROTEIN"/>
    <property type="match status" value="1"/>
</dbReference>
<name>A0ABR2RX16_9ROSI</name>
<reference evidence="3 4" key="1">
    <citation type="journal article" date="2024" name="G3 (Bethesda)">
        <title>Genome assembly of Hibiscus sabdariffa L. provides insights into metabolisms of medicinal natural products.</title>
        <authorList>
            <person name="Kim T."/>
        </authorList>
    </citation>
    <scope>NUCLEOTIDE SEQUENCE [LARGE SCALE GENOMIC DNA]</scope>
    <source>
        <strain evidence="3">TK-2024</strain>
        <tissue evidence="3">Old leaves</tissue>
    </source>
</reference>
<evidence type="ECO:0000313" key="3">
    <source>
        <dbReference type="EMBL" id="KAK9017274.1"/>
    </source>
</evidence>
<dbReference type="InterPro" id="IPR002083">
    <property type="entry name" value="MATH/TRAF_dom"/>
</dbReference>
<feature type="coiled-coil region" evidence="2">
    <location>
        <begin position="186"/>
        <end position="248"/>
    </location>
</feature>
<dbReference type="CDD" id="cd00121">
    <property type="entry name" value="MATH"/>
    <property type="match status" value="1"/>
</dbReference>
<evidence type="ECO:0000313" key="4">
    <source>
        <dbReference type="Proteomes" id="UP001396334"/>
    </source>
</evidence>
<comment type="caution">
    <text evidence="3">The sequence shown here is derived from an EMBL/GenBank/DDBJ whole genome shotgun (WGS) entry which is preliminary data.</text>
</comment>
<dbReference type="Gene3D" id="2.60.210.10">
    <property type="entry name" value="Apoptosis, Tumor Necrosis Factor Receptor Associated Protein 2, Chain A"/>
    <property type="match status" value="1"/>
</dbReference>
<organism evidence="3 4">
    <name type="scientific">Hibiscus sabdariffa</name>
    <name type="common">roselle</name>
    <dbReference type="NCBI Taxonomy" id="183260"/>
    <lineage>
        <taxon>Eukaryota</taxon>
        <taxon>Viridiplantae</taxon>
        <taxon>Streptophyta</taxon>
        <taxon>Embryophyta</taxon>
        <taxon>Tracheophyta</taxon>
        <taxon>Spermatophyta</taxon>
        <taxon>Magnoliopsida</taxon>
        <taxon>eudicotyledons</taxon>
        <taxon>Gunneridae</taxon>
        <taxon>Pentapetalae</taxon>
        <taxon>rosids</taxon>
        <taxon>malvids</taxon>
        <taxon>Malvales</taxon>
        <taxon>Malvaceae</taxon>
        <taxon>Malvoideae</taxon>
        <taxon>Hibiscus</taxon>
    </lineage>
</organism>
<evidence type="ECO:0000256" key="1">
    <source>
        <dbReference type="ARBA" id="ARBA00023054"/>
    </source>
</evidence>
<keyword evidence="1 2" id="KW-0175">Coiled coil</keyword>